<dbReference type="EMBL" id="BPQB01000012">
    <property type="protein sequence ID" value="GJE89246.1"/>
    <property type="molecule type" value="Genomic_DNA"/>
</dbReference>
<gene>
    <name evidence="1" type="ORF">PsYK624_053420</name>
</gene>
<name>A0A9P3LB94_9APHY</name>
<keyword evidence="2" id="KW-1185">Reference proteome</keyword>
<sequence length="68" mass="7809">MAPYIFKLGQKVTGCVLDKRIEVILIKVDQIETINRKPYKAHVGEWVTADGITIRHTFVPELYNDLLP</sequence>
<proteinExistence type="predicted"/>
<accession>A0A9P3LB94</accession>
<evidence type="ECO:0000313" key="2">
    <source>
        <dbReference type="Proteomes" id="UP000703269"/>
    </source>
</evidence>
<organism evidence="1 2">
    <name type="scientific">Phanerochaete sordida</name>
    <dbReference type="NCBI Taxonomy" id="48140"/>
    <lineage>
        <taxon>Eukaryota</taxon>
        <taxon>Fungi</taxon>
        <taxon>Dikarya</taxon>
        <taxon>Basidiomycota</taxon>
        <taxon>Agaricomycotina</taxon>
        <taxon>Agaricomycetes</taxon>
        <taxon>Polyporales</taxon>
        <taxon>Phanerochaetaceae</taxon>
        <taxon>Phanerochaete</taxon>
    </lineage>
</organism>
<evidence type="ECO:0000313" key="1">
    <source>
        <dbReference type="EMBL" id="GJE89246.1"/>
    </source>
</evidence>
<dbReference type="AlphaFoldDB" id="A0A9P3LB94"/>
<protein>
    <submittedName>
        <fullName evidence="1">Uncharacterized protein</fullName>
    </submittedName>
</protein>
<comment type="caution">
    <text evidence="1">The sequence shown here is derived from an EMBL/GenBank/DDBJ whole genome shotgun (WGS) entry which is preliminary data.</text>
</comment>
<reference evidence="1 2" key="1">
    <citation type="submission" date="2021-08" db="EMBL/GenBank/DDBJ databases">
        <title>Draft Genome Sequence of Phanerochaete sordida strain YK-624.</title>
        <authorList>
            <person name="Mori T."/>
            <person name="Dohra H."/>
            <person name="Suzuki T."/>
            <person name="Kawagishi H."/>
            <person name="Hirai H."/>
        </authorList>
    </citation>
    <scope>NUCLEOTIDE SEQUENCE [LARGE SCALE GENOMIC DNA]</scope>
    <source>
        <strain evidence="1 2">YK-624</strain>
    </source>
</reference>
<dbReference type="Proteomes" id="UP000703269">
    <property type="component" value="Unassembled WGS sequence"/>
</dbReference>